<proteinExistence type="predicted"/>
<accession>A0AB33JWR9</accession>
<keyword evidence="1" id="KW-0812">Transmembrane</keyword>
<feature type="transmembrane region" description="Helical" evidence="1">
    <location>
        <begin position="12"/>
        <end position="34"/>
    </location>
</feature>
<name>A0AB33JWR9_9ACTN</name>
<dbReference type="AlphaFoldDB" id="A0AB33JWR9"/>
<evidence type="ECO:0000313" key="2">
    <source>
        <dbReference type="EMBL" id="BFP47631.1"/>
    </source>
</evidence>
<keyword evidence="1" id="KW-1133">Transmembrane helix</keyword>
<feature type="transmembrane region" description="Helical" evidence="1">
    <location>
        <begin position="46"/>
        <end position="67"/>
    </location>
</feature>
<protein>
    <submittedName>
        <fullName evidence="2">Uncharacterized protein</fullName>
    </submittedName>
</protein>
<dbReference type="RefSeq" id="WP_407989941.1">
    <property type="nucleotide sequence ID" value="NZ_AP035881.2"/>
</dbReference>
<keyword evidence="1" id="KW-0472">Membrane</keyword>
<gene>
    <name evidence="2" type="ORF">KCMC57_39990</name>
</gene>
<organism evidence="2">
    <name type="scientific">Kitasatospora sp. CMC57</name>
    <dbReference type="NCBI Taxonomy" id="3231513"/>
    <lineage>
        <taxon>Bacteria</taxon>
        <taxon>Bacillati</taxon>
        <taxon>Actinomycetota</taxon>
        <taxon>Actinomycetes</taxon>
        <taxon>Kitasatosporales</taxon>
        <taxon>Streptomycetaceae</taxon>
        <taxon>Kitasatospora</taxon>
    </lineage>
</organism>
<sequence length="70" mass="7221">MPRNQDRTAELDAFIGFAAGLLGMVLTALPLAGLNALVPVGPGLRQVGYGLIVAGGVVSAVTTYLRLRAR</sequence>
<reference evidence="2" key="1">
    <citation type="submission" date="2024-07" db="EMBL/GenBank/DDBJ databases">
        <title>Complete genome sequences of cellulolytic bacteria, Kitasatospora sp. CMC57 and Streptomyces sp. CMC78, isolated from Japanese agricultural soil.</title>
        <authorList>
            <person name="Hashimoto T."/>
            <person name="Ito M."/>
            <person name="Iwamoto M."/>
            <person name="Fukahori D."/>
            <person name="Shoda T."/>
            <person name="Sakoda M."/>
            <person name="Morohoshi T."/>
            <person name="Mitsuboshi M."/>
            <person name="Nishizawa T."/>
        </authorList>
    </citation>
    <scope>NUCLEOTIDE SEQUENCE</scope>
    <source>
        <strain evidence="2">CMC57</strain>
    </source>
</reference>
<dbReference type="EMBL" id="AP035881">
    <property type="protein sequence ID" value="BFP47631.1"/>
    <property type="molecule type" value="Genomic_DNA"/>
</dbReference>
<evidence type="ECO:0000256" key="1">
    <source>
        <dbReference type="SAM" id="Phobius"/>
    </source>
</evidence>